<gene>
    <name evidence="1" type="ORF">EKG83_14295</name>
</gene>
<dbReference type="AlphaFoldDB" id="A0A5Q0GX38"/>
<sequence length="121" mass="13523">MITGVLIAESLRTGATLRGMRLVVREVRRVAVQNPTADQPPVWTLLDFEADEADANELARAFSDALDQPGWYADFRTPEETFVVFPGRVFRYPRGDSAGRAEAQAYGRTLGIPEEQLDWPV</sequence>
<dbReference type="Proteomes" id="UP000325787">
    <property type="component" value="Chromosome"/>
</dbReference>
<dbReference type="EMBL" id="CP034550">
    <property type="protein sequence ID" value="QFZ18491.1"/>
    <property type="molecule type" value="Genomic_DNA"/>
</dbReference>
<proteinExistence type="predicted"/>
<reference evidence="2" key="1">
    <citation type="journal article" date="2021" name="Curr. Microbiol.">
        <title>Complete genome of nocamycin-producing strain Saccharothrix syringae NRRL B-16468 reveals the biosynthetic potential for secondary metabolites.</title>
        <authorList>
            <person name="Mo X."/>
            <person name="Yang S."/>
        </authorList>
    </citation>
    <scope>NUCLEOTIDE SEQUENCE [LARGE SCALE GENOMIC DNA]</scope>
    <source>
        <strain evidence="2">ATCC 51364 / DSM 43886 / JCM 6844 / KCTC 9398 / NBRC 14523 / NRRL B-16468 / INA 2240</strain>
    </source>
</reference>
<dbReference type="KEGG" id="ssyi:EKG83_14295"/>
<protein>
    <submittedName>
        <fullName evidence="1">Uncharacterized protein</fullName>
    </submittedName>
</protein>
<evidence type="ECO:0000313" key="2">
    <source>
        <dbReference type="Proteomes" id="UP000325787"/>
    </source>
</evidence>
<name>A0A5Q0GX38_SACSY</name>
<dbReference type="OrthoDB" id="4559210at2"/>
<dbReference type="RefSeq" id="WP_033435450.1">
    <property type="nucleotide sequence ID" value="NZ_CP034550.1"/>
</dbReference>
<accession>A0A5Q0GX38</accession>
<organism evidence="1 2">
    <name type="scientific">Saccharothrix syringae</name>
    <name type="common">Nocardiopsis syringae</name>
    <dbReference type="NCBI Taxonomy" id="103733"/>
    <lineage>
        <taxon>Bacteria</taxon>
        <taxon>Bacillati</taxon>
        <taxon>Actinomycetota</taxon>
        <taxon>Actinomycetes</taxon>
        <taxon>Pseudonocardiales</taxon>
        <taxon>Pseudonocardiaceae</taxon>
        <taxon>Saccharothrix</taxon>
    </lineage>
</organism>
<keyword evidence="2" id="KW-1185">Reference proteome</keyword>
<evidence type="ECO:0000313" key="1">
    <source>
        <dbReference type="EMBL" id="QFZ18491.1"/>
    </source>
</evidence>